<keyword evidence="3" id="KW-1185">Reference proteome</keyword>
<proteinExistence type="predicted"/>
<keyword evidence="1" id="KW-1133">Transmembrane helix</keyword>
<dbReference type="AlphaFoldDB" id="A0A494ZVB8"/>
<feature type="transmembrane region" description="Helical" evidence="1">
    <location>
        <begin position="44"/>
        <end position="64"/>
    </location>
</feature>
<name>A0A494ZVB8_9BACI</name>
<protein>
    <submittedName>
        <fullName evidence="2">Uncharacterized protein</fullName>
    </submittedName>
</protein>
<reference evidence="2 3" key="1">
    <citation type="journal article" date="2016" name="Int. J. Syst. Evol. Microbiol.">
        <title>Oceanobacillus halophilus sp. nov., a novel moderately halophilic bacterium from a hypersaline lake.</title>
        <authorList>
            <person name="Amoozegar M.A."/>
            <person name="Bagheri M."/>
            <person name="Makhdoumi A."/>
            <person name="Nikou M.M."/>
            <person name="Fazeli S.A.S."/>
            <person name="Schumann P."/>
            <person name="Sproer C."/>
            <person name="Sanchez-Porro C."/>
            <person name="Ventosa A."/>
        </authorList>
    </citation>
    <scope>NUCLEOTIDE SEQUENCE [LARGE SCALE GENOMIC DNA]</scope>
    <source>
        <strain evidence="2 3">DSM 23996</strain>
    </source>
</reference>
<feature type="transmembrane region" description="Helical" evidence="1">
    <location>
        <begin position="6"/>
        <end position="24"/>
    </location>
</feature>
<accession>A0A494ZVB8</accession>
<evidence type="ECO:0000256" key="1">
    <source>
        <dbReference type="SAM" id="Phobius"/>
    </source>
</evidence>
<dbReference type="Proteomes" id="UP000269301">
    <property type="component" value="Unassembled WGS sequence"/>
</dbReference>
<comment type="caution">
    <text evidence="2">The sequence shown here is derived from an EMBL/GenBank/DDBJ whole genome shotgun (WGS) entry which is preliminary data.</text>
</comment>
<evidence type="ECO:0000313" key="3">
    <source>
        <dbReference type="Proteomes" id="UP000269301"/>
    </source>
</evidence>
<keyword evidence="1" id="KW-0812">Transmembrane</keyword>
<keyword evidence="1" id="KW-0472">Membrane</keyword>
<dbReference type="EMBL" id="RBZP01000018">
    <property type="protein sequence ID" value="RKQ30401.1"/>
    <property type="molecule type" value="Genomic_DNA"/>
</dbReference>
<gene>
    <name evidence="2" type="ORF">D8M06_15965</name>
</gene>
<sequence>MLILAEILRAISILVLLVSSSFYFRSLDRKKKQSKLSTFEFTMYIIIQVAYILFTISLLVFIFFD</sequence>
<evidence type="ECO:0000313" key="2">
    <source>
        <dbReference type="EMBL" id="RKQ30401.1"/>
    </source>
</evidence>
<organism evidence="2 3">
    <name type="scientific">Oceanobacillus halophilus</name>
    <dbReference type="NCBI Taxonomy" id="930130"/>
    <lineage>
        <taxon>Bacteria</taxon>
        <taxon>Bacillati</taxon>
        <taxon>Bacillota</taxon>
        <taxon>Bacilli</taxon>
        <taxon>Bacillales</taxon>
        <taxon>Bacillaceae</taxon>
        <taxon>Oceanobacillus</taxon>
    </lineage>
</organism>